<dbReference type="PANTHER" id="PTHR24252:SF7">
    <property type="entry name" value="HYALIN"/>
    <property type="match status" value="1"/>
</dbReference>
<dbReference type="AlphaFoldDB" id="A0A8F2D8I2"/>
<dbReference type="InterPro" id="IPR043504">
    <property type="entry name" value="Peptidase_S1_PA_chymotrypsin"/>
</dbReference>
<dbReference type="Gene3D" id="2.40.10.10">
    <property type="entry name" value="Trypsin-like serine proteases"/>
    <property type="match status" value="2"/>
</dbReference>
<dbReference type="InterPro" id="IPR018114">
    <property type="entry name" value="TRYPSIN_HIS"/>
</dbReference>
<protein>
    <recommendedName>
        <fullName evidence="9">limulus clotting factor C</fullName>
        <ecNumber evidence="9">3.4.21.84</ecNumber>
    </recommendedName>
</protein>
<keyword evidence="3 11" id="KW-0732">Signal</keyword>
<dbReference type="Pfam" id="PF00089">
    <property type="entry name" value="Trypsin"/>
    <property type="match status" value="1"/>
</dbReference>
<evidence type="ECO:0000256" key="4">
    <source>
        <dbReference type="ARBA" id="ARBA00022801"/>
    </source>
</evidence>
<evidence type="ECO:0000256" key="2">
    <source>
        <dbReference type="ARBA" id="ARBA00022670"/>
    </source>
</evidence>
<keyword evidence="1" id="KW-0768">Sushi</keyword>
<accession>A0A8F2D8I2</accession>
<dbReference type="GO" id="GO:0006508">
    <property type="term" value="P:proteolysis"/>
    <property type="evidence" value="ECO:0007669"/>
    <property type="project" value="UniProtKB-KW"/>
</dbReference>
<dbReference type="CDD" id="cd00190">
    <property type="entry name" value="Tryp_SPc"/>
    <property type="match status" value="1"/>
</dbReference>
<evidence type="ECO:0000256" key="9">
    <source>
        <dbReference type="ARBA" id="ARBA00066707"/>
    </source>
</evidence>
<reference evidence="13" key="1">
    <citation type="submission" date="2021-02" db="EMBL/GenBank/DDBJ databases">
        <authorList>
            <person name="Oppert B.S."/>
            <person name="Elpidina E."/>
            <person name="Tereshchenkova V."/>
            <person name="Zhiganov N."/>
            <person name="Filippova I."/>
        </authorList>
    </citation>
    <scope>NUCLEOTIDE SEQUENCE</scope>
</reference>
<dbReference type="EC" id="3.4.21.84" evidence="9"/>
<dbReference type="InterPro" id="IPR001314">
    <property type="entry name" value="Peptidase_S1A"/>
</dbReference>
<sequence>MDSKWSKSFISVAFCILHLTEKCDFVEITNSTLATYSPKEDPSILTECQIPDSVEMGYCVQIHNCVSILIQLNKTSLPRRSCGPPNQNRNKHHVCCEKQKILFTKTSTEASAESVQNCGITNISTNSRILGGEESQVGEFPWLGRLFRRDDQGELHFSCTGCLISSRVVLTAAHCVTSNNPLGDLHTVVFGEHQTYCSPADNCLEQKKTIFVRSAIAHSGYNVRSRNHDHDIGLIILRDKVEFTNYVSPICLLEEKFETWGYVVSGWGRTENDTVSNVNLKTTLPAYSWNECAEKYRSINVELTSRQICVGGMKNRDTCQGDSGGPLMVEKANGRWYAAGVVSFGVGCGKQGWPGVYTYIPNYIEWIKNTIAQQL</sequence>
<keyword evidence="2 10" id="KW-0645">Protease</keyword>
<name>A0A8F2D8I2_TENMO</name>
<dbReference type="SMART" id="SM00020">
    <property type="entry name" value="Tryp_SPc"/>
    <property type="match status" value="1"/>
</dbReference>
<dbReference type="FunFam" id="2.40.10.10:FF:000120">
    <property type="entry name" value="Putative serine protease"/>
    <property type="match status" value="1"/>
</dbReference>
<keyword evidence="7" id="KW-1015">Disulfide bond</keyword>
<keyword evidence="6 10" id="KW-0720">Serine protease</keyword>
<organism evidence="13">
    <name type="scientific">Tenebrio molitor</name>
    <name type="common">Yellow mealworm beetle</name>
    <dbReference type="NCBI Taxonomy" id="7067"/>
    <lineage>
        <taxon>Eukaryota</taxon>
        <taxon>Metazoa</taxon>
        <taxon>Ecdysozoa</taxon>
        <taxon>Arthropoda</taxon>
        <taxon>Hexapoda</taxon>
        <taxon>Insecta</taxon>
        <taxon>Pterygota</taxon>
        <taxon>Neoptera</taxon>
        <taxon>Endopterygota</taxon>
        <taxon>Coleoptera</taxon>
        <taxon>Polyphaga</taxon>
        <taxon>Cucujiformia</taxon>
        <taxon>Tenebrionidae</taxon>
        <taxon>Tenebrio</taxon>
    </lineage>
</organism>
<dbReference type="PROSITE" id="PS50240">
    <property type="entry name" value="TRYPSIN_DOM"/>
    <property type="match status" value="1"/>
</dbReference>
<dbReference type="InterPro" id="IPR033116">
    <property type="entry name" value="TRYPSIN_SER"/>
</dbReference>
<dbReference type="EMBL" id="MW603475">
    <property type="protein sequence ID" value="QWS65032.1"/>
    <property type="molecule type" value="mRNA"/>
</dbReference>
<keyword evidence="5" id="KW-0353">Hemolymph clotting</keyword>
<keyword evidence="4 10" id="KW-0378">Hydrolase</keyword>
<evidence type="ECO:0000256" key="7">
    <source>
        <dbReference type="ARBA" id="ARBA00023157"/>
    </source>
</evidence>
<dbReference type="PANTHER" id="PTHR24252">
    <property type="entry name" value="ACROSIN-RELATED"/>
    <property type="match status" value="1"/>
</dbReference>
<feature type="chain" id="PRO_5034505304" description="limulus clotting factor C" evidence="11">
    <location>
        <begin position="26"/>
        <end position="375"/>
    </location>
</feature>
<evidence type="ECO:0000313" key="13">
    <source>
        <dbReference type="EMBL" id="QWS65032.1"/>
    </source>
</evidence>
<dbReference type="GO" id="GO:0004252">
    <property type="term" value="F:serine-type endopeptidase activity"/>
    <property type="evidence" value="ECO:0007669"/>
    <property type="project" value="InterPro"/>
</dbReference>
<evidence type="ECO:0000256" key="5">
    <source>
        <dbReference type="ARBA" id="ARBA00022820"/>
    </source>
</evidence>
<evidence type="ECO:0000256" key="1">
    <source>
        <dbReference type="ARBA" id="ARBA00022659"/>
    </source>
</evidence>
<dbReference type="InterPro" id="IPR009003">
    <property type="entry name" value="Peptidase_S1_PA"/>
</dbReference>
<feature type="domain" description="Peptidase S1" evidence="12">
    <location>
        <begin position="129"/>
        <end position="372"/>
    </location>
</feature>
<dbReference type="SUPFAM" id="SSF50494">
    <property type="entry name" value="Trypsin-like serine proteases"/>
    <property type="match status" value="1"/>
</dbReference>
<evidence type="ECO:0000256" key="10">
    <source>
        <dbReference type="RuleBase" id="RU363034"/>
    </source>
</evidence>
<feature type="signal peptide" evidence="11">
    <location>
        <begin position="1"/>
        <end position="25"/>
    </location>
</feature>
<evidence type="ECO:0000256" key="8">
    <source>
        <dbReference type="ARBA" id="ARBA00052079"/>
    </source>
</evidence>
<dbReference type="GO" id="GO:0042381">
    <property type="term" value="P:hemolymph coagulation"/>
    <property type="evidence" value="ECO:0007669"/>
    <property type="project" value="UniProtKB-KW"/>
</dbReference>
<evidence type="ECO:0000259" key="12">
    <source>
        <dbReference type="PROSITE" id="PS50240"/>
    </source>
</evidence>
<dbReference type="PROSITE" id="PS00135">
    <property type="entry name" value="TRYPSIN_SER"/>
    <property type="match status" value="1"/>
</dbReference>
<evidence type="ECO:0000256" key="3">
    <source>
        <dbReference type="ARBA" id="ARBA00022729"/>
    </source>
</evidence>
<dbReference type="PRINTS" id="PR00722">
    <property type="entry name" value="CHYMOTRYPSIN"/>
</dbReference>
<evidence type="ECO:0000256" key="11">
    <source>
        <dbReference type="SAM" id="SignalP"/>
    </source>
</evidence>
<proteinExistence type="evidence at transcript level"/>
<evidence type="ECO:0000256" key="6">
    <source>
        <dbReference type="ARBA" id="ARBA00022825"/>
    </source>
</evidence>
<dbReference type="InterPro" id="IPR001254">
    <property type="entry name" value="Trypsin_dom"/>
</dbReference>
<comment type="catalytic activity">
    <reaction evidence="8">
        <text>Selective cleavage of 103-Arg-|-Ser-104 and 124-Ile-|-Ile-125 bonds in Limulus clotting factor B to form activated factor B. Cleavage of -Pro-Arg-|-Xaa- bonds in synthetic substrates.</text>
        <dbReference type="EC" id="3.4.21.84"/>
    </reaction>
</comment>
<dbReference type="PROSITE" id="PS00134">
    <property type="entry name" value="TRYPSIN_HIS"/>
    <property type="match status" value="1"/>
</dbReference>